<sequence length="209" mass="23325">MHGYQPERTTQLGGATTSHTLSLRVSSFDHLRPQYRMELTGLERVSNGTTLDQSWSAELQKSEIKGTGITDHIYPTTNQPDHAQHRSVLAYPDLTTTTEYALPAAQALSRLHLHSSDQITHSDQLRAFSSAYSLQNNMHYLDQHAPQQLSSDLKADNSLDNQYGIPPLTACVPSITHQRQLTSMDQLTHRSAHVEQHLSRTCSLLLAST</sequence>
<evidence type="ECO:0000313" key="1">
    <source>
        <dbReference type="EMBL" id="KZV31444.1"/>
    </source>
</evidence>
<accession>A0A2Z7BA62</accession>
<reference evidence="1 2" key="1">
    <citation type="journal article" date="2015" name="Proc. Natl. Acad. Sci. U.S.A.">
        <title>The resurrection genome of Boea hygrometrica: A blueprint for survival of dehydration.</title>
        <authorList>
            <person name="Xiao L."/>
            <person name="Yang G."/>
            <person name="Zhang L."/>
            <person name="Yang X."/>
            <person name="Zhao S."/>
            <person name="Ji Z."/>
            <person name="Zhou Q."/>
            <person name="Hu M."/>
            <person name="Wang Y."/>
            <person name="Chen M."/>
            <person name="Xu Y."/>
            <person name="Jin H."/>
            <person name="Xiao X."/>
            <person name="Hu G."/>
            <person name="Bao F."/>
            <person name="Hu Y."/>
            <person name="Wan P."/>
            <person name="Li L."/>
            <person name="Deng X."/>
            <person name="Kuang T."/>
            <person name="Xiang C."/>
            <person name="Zhu J.K."/>
            <person name="Oliver M.J."/>
            <person name="He Y."/>
        </authorList>
    </citation>
    <scope>NUCLEOTIDE SEQUENCE [LARGE SCALE GENOMIC DNA]</scope>
    <source>
        <strain evidence="2">cv. XS01</strain>
    </source>
</reference>
<evidence type="ECO:0000313" key="2">
    <source>
        <dbReference type="Proteomes" id="UP000250235"/>
    </source>
</evidence>
<protein>
    <submittedName>
        <fullName evidence="1">Uncharacterized protein</fullName>
    </submittedName>
</protein>
<dbReference type="AlphaFoldDB" id="A0A2Z7BA62"/>
<keyword evidence="2" id="KW-1185">Reference proteome</keyword>
<gene>
    <name evidence="1" type="ORF">F511_39622</name>
</gene>
<dbReference type="Proteomes" id="UP000250235">
    <property type="component" value="Unassembled WGS sequence"/>
</dbReference>
<dbReference type="EMBL" id="KV007493">
    <property type="protein sequence ID" value="KZV31444.1"/>
    <property type="molecule type" value="Genomic_DNA"/>
</dbReference>
<name>A0A2Z7BA62_9LAMI</name>
<organism evidence="1 2">
    <name type="scientific">Dorcoceras hygrometricum</name>
    <dbReference type="NCBI Taxonomy" id="472368"/>
    <lineage>
        <taxon>Eukaryota</taxon>
        <taxon>Viridiplantae</taxon>
        <taxon>Streptophyta</taxon>
        <taxon>Embryophyta</taxon>
        <taxon>Tracheophyta</taxon>
        <taxon>Spermatophyta</taxon>
        <taxon>Magnoliopsida</taxon>
        <taxon>eudicotyledons</taxon>
        <taxon>Gunneridae</taxon>
        <taxon>Pentapetalae</taxon>
        <taxon>asterids</taxon>
        <taxon>lamiids</taxon>
        <taxon>Lamiales</taxon>
        <taxon>Gesneriaceae</taxon>
        <taxon>Didymocarpoideae</taxon>
        <taxon>Trichosporeae</taxon>
        <taxon>Loxocarpinae</taxon>
        <taxon>Dorcoceras</taxon>
    </lineage>
</organism>
<proteinExistence type="predicted"/>